<keyword evidence="1" id="KW-0175">Coiled coil</keyword>
<feature type="coiled-coil region" evidence="1">
    <location>
        <begin position="357"/>
        <end position="411"/>
    </location>
</feature>
<dbReference type="InterPro" id="IPR050639">
    <property type="entry name" value="SSR_resolvase"/>
</dbReference>
<feature type="domain" description="Recombinase" evidence="3">
    <location>
        <begin position="154"/>
        <end position="259"/>
    </location>
</feature>
<dbReference type="PROSITE" id="PS51737">
    <property type="entry name" value="RECOMBINASE_DNA_BIND"/>
    <property type="match status" value="1"/>
</dbReference>
<dbReference type="AlphaFoldDB" id="A0AAU8A8M4"/>
<dbReference type="InterPro" id="IPR025827">
    <property type="entry name" value="Zn_ribbon_recom_dom"/>
</dbReference>
<dbReference type="PROSITE" id="PS51736">
    <property type="entry name" value="RECOMBINASES_3"/>
    <property type="match status" value="1"/>
</dbReference>
<proteinExistence type="predicted"/>
<dbReference type="GO" id="GO:0000150">
    <property type="term" value="F:DNA strand exchange activity"/>
    <property type="evidence" value="ECO:0007669"/>
    <property type="project" value="InterPro"/>
</dbReference>
<evidence type="ECO:0000313" key="4">
    <source>
        <dbReference type="EMBL" id="XCC62193.1"/>
    </source>
</evidence>
<dbReference type="InterPro" id="IPR036162">
    <property type="entry name" value="Resolvase-like_N_sf"/>
</dbReference>
<dbReference type="Pfam" id="PF00239">
    <property type="entry name" value="Resolvase"/>
    <property type="match status" value="1"/>
</dbReference>
<dbReference type="InterPro" id="IPR006119">
    <property type="entry name" value="Resolv_N"/>
</dbReference>
<accession>A0AAU8A8M4</accession>
<name>A0AAU8A8M4_9FIRM</name>
<reference evidence="4" key="1">
    <citation type="submission" date="2023-02" db="EMBL/GenBank/DDBJ databases">
        <title>Gut commensal Christensenella minuta modulates host metabolism via a new class of secondary bile acids.</title>
        <authorList>
            <person name="Liu C."/>
        </authorList>
    </citation>
    <scope>NUCLEOTIDE SEQUENCE</scope>
    <source>
        <strain evidence="4">CA70</strain>
    </source>
</reference>
<dbReference type="GO" id="GO:0003677">
    <property type="term" value="F:DNA binding"/>
    <property type="evidence" value="ECO:0007669"/>
    <property type="project" value="InterPro"/>
</dbReference>
<evidence type="ECO:0000259" key="3">
    <source>
        <dbReference type="PROSITE" id="PS51737"/>
    </source>
</evidence>
<dbReference type="PANTHER" id="PTHR30461">
    <property type="entry name" value="DNA-INVERTASE FROM LAMBDOID PROPHAGE"/>
    <property type="match status" value="1"/>
</dbReference>
<dbReference type="Gene3D" id="3.90.1750.20">
    <property type="entry name" value="Putative Large Serine Recombinase, Chain B, Domain 2"/>
    <property type="match status" value="1"/>
</dbReference>
<dbReference type="SMART" id="SM00857">
    <property type="entry name" value="Resolvase"/>
    <property type="match status" value="1"/>
</dbReference>
<dbReference type="Pfam" id="PF07508">
    <property type="entry name" value="Recombinase"/>
    <property type="match status" value="1"/>
</dbReference>
<dbReference type="CDD" id="cd00338">
    <property type="entry name" value="Ser_Recombinase"/>
    <property type="match status" value="1"/>
</dbReference>
<gene>
    <name evidence="4" type="ORF">PUP29_11765</name>
</gene>
<dbReference type="RefSeq" id="WP_353423432.1">
    <property type="nucleotide sequence ID" value="NZ_CP117826.1"/>
</dbReference>
<dbReference type="InterPro" id="IPR038109">
    <property type="entry name" value="DNA_bind_recomb_sf"/>
</dbReference>
<feature type="domain" description="Resolvase/invertase-type recombinase catalytic" evidence="2">
    <location>
        <begin position="2"/>
        <end position="146"/>
    </location>
</feature>
<dbReference type="Gene3D" id="3.40.50.1390">
    <property type="entry name" value="Resolvase, N-terminal catalytic domain"/>
    <property type="match status" value="1"/>
</dbReference>
<dbReference type="SUPFAM" id="SSF53041">
    <property type="entry name" value="Resolvase-like"/>
    <property type="match status" value="1"/>
</dbReference>
<evidence type="ECO:0000256" key="1">
    <source>
        <dbReference type="SAM" id="Coils"/>
    </source>
</evidence>
<evidence type="ECO:0000259" key="2">
    <source>
        <dbReference type="PROSITE" id="PS51736"/>
    </source>
</evidence>
<organism evidence="4">
    <name type="scientific">Christensenella massiliensis</name>
    <dbReference type="NCBI Taxonomy" id="1805714"/>
    <lineage>
        <taxon>Bacteria</taxon>
        <taxon>Bacillati</taxon>
        <taxon>Bacillota</taxon>
        <taxon>Clostridia</taxon>
        <taxon>Christensenellales</taxon>
        <taxon>Christensenellaceae</taxon>
        <taxon>Christensenella</taxon>
    </lineage>
</organism>
<protein>
    <submittedName>
        <fullName evidence="4">Recombinase family protein</fullName>
    </submittedName>
</protein>
<dbReference type="PANTHER" id="PTHR30461:SF23">
    <property type="entry name" value="DNA RECOMBINASE-RELATED"/>
    <property type="match status" value="1"/>
</dbReference>
<dbReference type="Pfam" id="PF13408">
    <property type="entry name" value="Zn_ribbon_recom"/>
    <property type="match status" value="1"/>
</dbReference>
<sequence>MNGVIYARYSSDNQREESIEGQIRECMEFAEKQDINILGTYIDRALSAKTDNRPDFQRMIKDSTKGLFDVAIVWRLDRFARNRYDSAHYKMILRKNGVKVVSARESIAEDSTGILLESVLEGYAEFFSAELSEKVRRGMKENALKCKSNGCSIPMGYVVDSERHFQIDPVAAPIVQEVFNQYAEGATMKEIADGLNAKGIRSSRGGPISLNIISHMLKNRRYLGEYRYGDIVTPGGMPVIISEELFERAQERMKQNKKAPTRHKAEDDYLLTTKLYCGKCGAFMVGESGTSHTAKIYRYYKCTNTKQRKTCDKKAVQKDWIENFVVSRIMQELMHDDELERLIDALLNLQSKESRELPLLERQLAETENGIRNLLDAIQQGLLTESTKERLRELEETKSKLQTSILQEKIRHPLLTREQISFFIYRFRDSDITKREQRQRLIDSFVNAIYLYDDRIVITLNYTEGAKTISLRDIEGSDLLKEATPRRGKFRDFQALAFARAFSCSTAAPFPHATRFAGLARGPVFSCIYFV</sequence>
<dbReference type="EMBL" id="CP117826">
    <property type="protein sequence ID" value="XCC62193.1"/>
    <property type="molecule type" value="Genomic_DNA"/>
</dbReference>
<dbReference type="InterPro" id="IPR011109">
    <property type="entry name" value="DNA_bind_recombinase_dom"/>
</dbReference>